<accession>A0A238Y6C2</accession>
<evidence type="ECO:0000313" key="3">
    <source>
        <dbReference type="Proteomes" id="UP000198324"/>
    </source>
</evidence>
<reference evidence="2 3" key="1">
    <citation type="submission" date="2017-06" db="EMBL/GenBank/DDBJ databases">
        <authorList>
            <person name="Kim H.J."/>
            <person name="Triplett B.A."/>
        </authorList>
    </citation>
    <scope>NUCLEOTIDE SEQUENCE [LARGE SCALE GENOMIC DNA]</scope>
    <source>
        <strain evidence="2 3">DSM 13116</strain>
    </source>
</reference>
<dbReference type="RefSeq" id="WP_089271780.1">
    <property type="nucleotide sequence ID" value="NZ_FZOC01000001.1"/>
</dbReference>
<evidence type="ECO:0000259" key="1">
    <source>
        <dbReference type="Pfam" id="PF08241"/>
    </source>
</evidence>
<dbReference type="Proteomes" id="UP000198324">
    <property type="component" value="Unassembled WGS sequence"/>
</dbReference>
<dbReference type="InterPro" id="IPR029063">
    <property type="entry name" value="SAM-dependent_MTases_sf"/>
</dbReference>
<dbReference type="InterPro" id="IPR013216">
    <property type="entry name" value="Methyltransf_11"/>
</dbReference>
<dbReference type="OrthoDB" id="9553320at2"/>
<organism evidence="2 3">
    <name type="scientific">Humidesulfovibrio mexicanus</name>
    <dbReference type="NCBI Taxonomy" id="147047"/>
    <lineage>
        <taxon>Bacteria</taxon>
        <taxon>Pseudomonadati</taxon>
        <taxon>Thermodesulfobacteriota</taxon>
        <taxon>Desulfovibrionia</taxon>
        <taxon>Desulfovibrionales</taxon>
        <taxon>Desulfovibrionaceae</taxon>
        <taxon>Humidesulfovibrio</taxon>
    </lineage>
</organism>
<keyword evidence="3" id="KW-1185">Reference proteome</keyword>
<evidence type="ECO:0000313" key="2">
    <source>
        <dbReference type="EMBL" id="SNR66657.1"/>
    </source>
</evidence>
<dbReference type="SUPFAM" id="SSF53335">
    <property type="entry name" value="S-adenosyl-L-methionine-dependent methyltransferases"/>
    <property type="match status" value="1"/>
</dbReference>
<protein>
    <submittedName>
        <fullName evidence="2">Glycosyl transferases group 1</fullName>
    </submittedName>
</protein>
<dbReference type="AlphaFoldDB" id="A0A238Y6C2"/>
<keyword evidence="2" id="KW-0808">Transferase</keyword>
<dbReference type="GO" id="GO:0008757">
    <property type="term" value="F:S-adenosylmethionine-dependent methyltransferase activity"/>
    <property type="evidence" value="ECO:0007669"/>
    <property type="project" value="InterPro"/>
</dbReference>
<dbReference type="Pfam" id="PF08241">
    <property type="entry name" value="Methyltransf_11"/>
    <property type="match status" value="1"/>
</dbReference>
<dbReference type="EMBL" id="FZOC01000001">
    <property type="protein sequence ID" value="SNR66657.1"/>
    <property type="molecule type" value="Genomic_DNA"/>
</dbReference>
<name>A0A238Y6C2_9BACT</name>
<dbReference type="Pfam" id="PF13692">
    <property type="entry name" value="Glyco_trans_1_4"/>
    <property type="match status" value="1"/>
</dbReference>
<gene>
    <name evidence="2" type="ORF">SAMN04488503_0729</name>
</gene>
<dbReference type="SUPFAM" id="SSF53756">
    <property type="entry name" value="UDP-Glycosyltransferase/glycogen phosphorylase"/>
    <property type="match status" value="1"/>
</dbReference>
<sequence length="627" mass="69726">MSTIIHIVPDSVSNAGKAYVGSTKDVACRTEFFASRGIKVSEYLCRRWADADALEHLKGADLSRCKYVVFEYETFVESLAYLKEEHPHIRRVVRAHNANLPHFVDYYRGMGRILRDKPNSMAPERFPGCGEALRRYQLDVRCTQLADVMLPICQWEATHYWSRLQGACPAVCVPYYLPEKFGSQLPRQAKSDLFVCFMGTGGLITPLLYDSARNTIELVESLPDHEADSWVFCVTGVLRPKNILGRLNRVVSTGRLPSPMPILAQARIVSILSDLGMGFKTKILEAVEAGCWVMVTPDVARRLPEAVLPHCLVVAADDSGAFRAALKAARTPPPASRANEELRAEAFRAMDGVFAEALPLGRVASVAVMDGATASPLFEPEDKGASGDLPPYLTQIVADGQRAWEVFVEPATRRFNGQPGERRMIHYGCGLGGVVYAAAQAGWRVMGVERSQTFLRIASQAFGPAAEFRAMGGHGEISCDSGWADLVFSEQEVCGLATLDELGSVLSEAFRVLRPGGAFRFFFIPWPWEENSLRSRCANLFWSTASRHYTLELRLRAVAGLPPMVPQMTLRSYDKRTLGYLMLPLWDMDRLLMKAGFAIIKHYRTETTPLGCWITAYRPELLARDKT</sequence>
<proteinExistence type="predicted"/>
<dbReference type="Gene3D" id="3.40.50.150">
    <property type="entry name" value="Vaccinia Virus protein VP39"/>
    <property type="match status" value="1"/>
</dbReference>
<feature type="domain" description="Methyltransferase type 11" evidence="1">
    <location>
        <begin position="427"/>
        <end position="520"/>
    </location>
</feature>